<proteinExistence type="predicted"/>
<dbReference type="AlphaFoldDB" id="A0A3B0TSP3"/>
<dbReference type="EMBL" id="UOEL01000132">
    <property type="protein sequence ID" value="VAW16447.1"/>
    <property type="molecule type" value="Genomic_DNA"/>
</dbReference>
<evidence type="ECO:0008006" key="2">
    <source>
        <dbReference type="Google" id="ProtNLM"/>
    </source>
</evidence>
<sequence length="145" mass="16186">MIRIWGIVLLVCLLSCESDRTNRNPFLQEIGFRFDINLNLPLYSPLTNSGSSIYIGSQQVGTRGVFVVNSGFDVFRVFEASCPNHAPNECSTMDLNGTVATCSCEDFEYSVFTGQQLNRPDDGTRYYDMLEYRATISGNVVVISN</sequence>
<evidence type="ECO:0000313" key="1">
    <source>
        <dbReference type="EMBL" id="VAW16447.1"/>
    </source>
</evidence>
<name>A0A3B0TSP3_9ZZZZ</name>
<gene>
    <name evidence="1" type="ORF">MNBD_BACTEROID03-2440</name>
</gene>
<protein>
    <recommendedName>
        <fullName evidence="2">Rieske domain-containing protein</fullName>
    </recommendedName>
</protein>
<organism evidence="1">
    <name type="scientific">hydrothermal vent metagenome</name>
    <dbReference type="NCBI Taxonomy" id="652676"/>
    <lineage>
        <taxon>unclassified sequences</taxon>
        <taxon>metagenomes</taxon>
        <taxon>ecological metagenomes</taxon>
    </lineage>
</organism>
<dbReference type="Gene3D" id="2.102.10.10">
    <property type="entry name" value="Rieske [2Fe-2S] iron-sulphur domain"/>
    <property type="match status" value="1"/>
</dbReference>
<reference evidence="1" key="1">
    <citation type="submission" date="2018-06" db="EMBL/GenBank/DDBJ databases">
        <authorList>
            <person name="Zhirakovskaya E."/>
        </authorList>
    </citation>
    <scope>NUCLEOTIDE SEQUENCE</scope>
</reference>
<dbReference type="InterPro" id="IPR036922">
    <property type="entry name" value="Rieske_2Fe-2S_sf"/>
</dbReference>
<accession>A0A3B0TSP3</accession>
<dbReference type="GO" id="GO:0051537">
    <property type="term" value="F:2 iron, 2 sulfur cluster binding"/>
    <property type="evidence" value="ECO:0007669"/>
    <property type="project" value="InterPro"/>
</dbReference>